<dbReference type="AlphaFoldDB" id="A0A0C3E9Y0"/>
<dbReference type="PROSITE" id="PS00108">
    <property type="entry name" value="PROTEIN_KINASE_ST"/>
    <property type="match status" value="1"/>
</dbReference>
<dbReference type="InterPro" id="IPR051681">
    <property type="entry name" value="Ser/Thr_Kinases-Pseudokinases"/>
</dbReference>
<dbReference type="Gene3D" id="1.10.510.10">
    <property type="entry name" value="Transferase(Phosphotransferase) domain 1"/>
    <property type="match status" value="1"/>
</dbReference>
<dbReference type="InParanoid" id="A0A0C3E9Y0"/>
<evidence type="ECO:0000259" key="1">
    <source>
        <dbReference type="PROSITE" id="PS50011"/>
    </source>
</evidence>
<dbReference type="PANTHER" id="PTHR44329">
    <property type="entry name" value="SERINE/THREONINE-PROTEIN KINASE TNNI3K-RELATED"/>
    <property type="match status" value="1"/>
</dbReference>
<dbReference type="GO" id="GO:0004674">
    <property type="term" value="F:protein serine/threonine kinase activity"/>
    <property type="evidence" value="ECO:0007669"/>
    <property type="project" value="TreeGrafter"/>
</dbReference>
<keyword evidence="3" id="KW-1185">Reference proteome</keyword>
<sequence length="344" mass="39331">LIQITKRFGCCPTALSLPMGSVNFDLEERGRGGFGRVYKGTFRNRVVAVKELWQEGYDHSGEFRRAFCNEAIVWRFLKHPNCIPLYGVYRDGMKTYLVSPWMRQGNLTNYLSLNQNANRESLILDITRGLHYLHSLQPHVAHLDLKPDNILVSDEGRACLTDFGMATTFDTQAYMKPVQRNIGGTLPYMAPELLRDRTKQDIDKINKRACDIYALGCTIYVIYAGKSPFEGVHRDHIPAVVRRGDRPSFDGVNIPPDMRSFTKRLWVDKPLERLTSQQALDWMKIRAFQGVSCPSSELEWKWEVDTEQLGAGGPLYLDVEPDGDPMSSNLLLWPIRSLKQHFFG</sequence>
<feature type="non-terminal residue" evidence="2">
    <location>
        <position position="1"/>
    </location>
</feature>
<dbReference type="Pfam" id="PF00069">
    <property type="entry name" value="Pkinase"/>
    <property type="match status" value="1"/>
</dbReference>
<accession>A0A0C3E9Y0</accession>
<reference evidence="3" key="2">
    <citation type="submission" date="2015-01" db="EMBL/GenBank/DDBJ databases">
        <title>Evolutionary Origins and Diversification of the Mycorrhizal Mutualists.</title>
        <authorList>
            <consortium name="DOE Joint Genome Institute"/>
            <consortium name="Mycorrhizal Genomics Consortium"/>
            <person name="Kohler A."/>
            <person name="Kuo A."/>
            <person name="Nagy L.G."/>
            <person name="Floudas D."/>
            <person name="Copeland A."/>
            <person name="Barry K.W."/>
            <person name="Cichocki N."/>
            <person name="Veneault-Fourrey C."/>
            <person name="LaButti K."/>
            <person name="Lindquist E.A."/>
            <person name="Lipzen A."/>
            <person name="Lundell T."/>
            <person name="Morin E."/>
            <person name="Murat C."/>
            <person name="Riley R."/>
            <person name="Ohm R."/>
            <person name="Sun H."/>
            <person name="Tunlid A."/>
            <person name="Henrissat B."/>
            <person name="Grigoriev I.V."/>
            <person name="Hibbett D.S."/>
            <person name="Martin F."/>
        </authorList>
    </citation>
    <scope>NUCLEOTIDE SEQUENCE [LARGE SCALE GENOMIC DNA]</scope>
    <source>
        <strain evidence="3">Foug A</strain>
    </source>
</reference>
<dbReference type="HOGENOM" id="CLU_000288_7_18_1"/>
<dbReference type="GO" id="GO:0005524">
    <property type="term" value="F:ATP binding"/>
    <property type="evidence" value="ECO:0007669"/>
    <property type="project" value="InterPro"/>
</dbReference>
<evidence type="ECO:0000313" key="2">
    <source>
        <dbReference type="EMBL" id="KIM69560.1"/>
    </source>
</evidence>
<organism evidence="2 3">
    <name type="scientific">Scleroderma citrinum Foug A</name>
    <dbReference type="NCBI Taxonomy" id="1036808"/>
    <lineage>
        <taxon>Eukaryota</taxon>
        <taxon>Fungi</taxon>
        <taxon>Dikarya</taxon>
        <taxon>Basidiomycota</taxon>
        <taxon>Agaricomycotina</taxon>
        <taxon>Agaricomycetes</taxon>
        <taxon>Agaricomycetidae</taxon>
        <taxon>Boletales</taxon>
        <taxon>Sclerodermatineae</taxon>
        <taxon>Sclerodermataceae</taxon>
        <taxon>Scleroderma</taxon>
    </lineage>
</organism>
<gene>
    <name evidence="2" type="ORF">SCLCIDRAFT_103079</name>
</gene>
<name>A0A0C3E9Y0_9AGAM</name>
<feature type="domain" description="Protein kinase" evidence="1">
    <location>
        <begin position="23"/>
        <end position="289"/>
    </location>
</feature>
<dbReference type="InterPro" id="IPR011009">
    <property type="entry name" value="Kinase-like_dom_sf"/>
</dbReference>
<protein>
    <recommendedName>
        <fullName evidence="1">Protein kinase domain-containing protein</fullName>
    </recommendedName>
</protein>
<dbReference type="STRING" id="1036808.A0A0C3E9Y0"/>
<evidence type="ECO:0000313" key="3">
    <source>
        <dbReference type="Proteomes" id="UP000053989"/>
    </source>
</evidence>
<dbReference type="PROSITE" id="PS50011">
    <property type="entry name" value="PROTEIN_KINASE_DOM"/>
    <property type="match status" value="1"/>
</dbReference>
<reference evidence="2 3" key="1">
    <citation type="submission" date="2014-04" db="EMBL/GenBank/DDBJ databases">
        <authorList>
            <consortium name="DOE Joint Genome Institute"/>
            <person name="Kuo A."/>
            <person name="Kohler A."/>
            <person name="Nagy L.G."/>
            <person name="Floudas D."/>
            <person name="Copeland A."/>
            <person name="Barry K.W."/>
            <person name="Cichocki N."/>
            <person name="Veneault-Fourrey C."/>
            <person name="LaButti K."/>
            <person name="Lindquist E.A."/>
            <person name="Lipzen A."/>
            <person name="Lundell T."/>
            <person name="Morin E."/>
            <person name="Murat C."/>
            <person name="Sun H."/>
            <person name="Tunlid A."/>
            <person name="Henrissat B."/>
            <person name="Grigoriev I.V."/>
            <person name="Hibbett D.S."/>
            <person name="Martin F."/>
            <person name="Nordberg H.P."/>
            <person name="Cantor M.N."/>
            <person name="Hua S.X."/>
        </authorList>
    </citation>
    <scope>NUCLEOTIDE SEQUENCE [LARGE SCALE GENOMIC DNA]</scope>
    <source>
        <strain evidence="2 3">Foug A</strain>
    </source>
</reference>
<dbReference type="PANTHER" id="PTHR44329:SF260">
    <property type="entry name" value="PROTEIN KINASE DOMAIN-CONTAINING PROTEIN"/>
    <property type="match status" value="1"/>
</dbReference>
<dbReference type="InterPro" id="IPR000719">
    <property type="entry name" value="Prot_kinase_dom"/>
</dbReference>
<dbReference type="SUPFAM" id="SSF56112">
    <property type="entry name" value="Protein kinase-like (PK-like)"/>
    <property type="match status" value="1"/>
</dbReference>
<dbReference type="OrthoDB" id="2678241at2759"/>
<dbReference type="EMBL" id="KN822006">
    <property type="protein sequence ID" value="KIM69560.1"/>
    <property type="molecule type" value="Genomic_DNA"/>
</dbReference>
<dbReference type="Proteomes" id="UP000053989">
    <property type="component" value="Unassembled WGS sequence"/>
</dbReference>
<dbReference type="InterPro" id="IPR008271">
    <property type="entry name" value="Ser/Thr_kinase_AS"/>
</dbReference>
<proteinExistence type="predicted"/>
<dbReference type="SMART" id="SM00220">
    <property type="entry name" value="S_TKc"/>
    <property type="match status" value="1"/>
</dbReference>